<dbReference type="EMBL" id="JACHXF010000009">
    <property type="protein sequence ID" value="MBB3096628.1"/>
    <property type="molecule type" value="Genomic_DNA"/>
</dbReference>
<feature type="domain" description="HPt" evidence="2">
    <location>
        <begin position="32"/>
        <end position="133"/>
    </location>
</feature>
<dbReference type="Proteomes" id="UP000590749">
    <property type="component" value="Unassembled WGS sequence"/>
</dbReference>
<comment type="caution">
    <text evidence="3">The sequence shown here is derived from an EMBL/GenBank/DDBJ whole genome shotgun (WGS) entry which is preliminary data.</text>
</comment>
<evidence type="ECO:0000313" key="4">
    <source>
        <dbReference type="Proteomes" id="UP000590749"/>
    </source>
</evidence>
<keyword evidence="1" id="KW-0597">Phosphoprotein</keyword>
<dbReference type="InterPro" id="IPR008207">
    <property type="entry name" value="Sig_transdc_His_kin_Hpt_dom"/>
</dbReference>
<keyword evidence="4" id="KW-1185">Reference proteome</keyword>
<dbReference type="AlphaFoldDB" id="A0A7W5AHY5"/>
<sequence>METAGQPEHEARMTEVRARLSEFAEGDPSPAERALVLRLLRSFTAKTPDAVDLLARLLEAGDPEPVSDHAHSLKGSAANIGAIRLAALCAAVEDRARAGIVADPGRTVERLRAEAGGTLLAVRAVTEGYEESI</sequence>
<evidence type="ECO:0000313" key="3">
    <source>
        <dbReference type="EMBL" id="MBB3096628.1"/>
    </source>
</evidence>
<organism evidence="3 4">
    <name type="scientific">Actinoplanes campanulatus</name>
    <dbReference type="NCBI Taxonomy" id="113559"/>
    <lineage>
        <taxon>Bacteria</taxon>
        <taxon>Bacillati</taxon>
        <taxon>Actinomycetota</taxon>
        <taxon>Actinomycetes</taxon>
        <taxon>Micromonosporales</taxon>
        <taxon>Micromonosporaceae</taxon>
        <taxon>Actinoplanes</taxon>
    </lineage>
</organism>
<proteinExistence type="predicted"/>
<dbReference type="SUPFAM" id="SSF47226">
    <property type="entry name" value="Histidine-containing phosphotransfer domain, HPT domain"/>
    <property type="match status" value="1"/>
</dbReference>
<dbReference type="RefSeq" id="WP_183222087.1">
    <property type="nucleotide sequence ID" value="NZ_BMPW01000013.1"/>
</dbReference>
<gene>
    <name evidence="3" type="ORF">FHR83_004302</name>
</gene>
<reference evidence="3 4" key="1">
    <citation type="submission" date="2020-08" db="EMBL/GenBank/DDBJ databases">
        <title>Genomic Encyclopedia of Type Strains, Phase III (KMG-III): the genomes of soil and plant-associated and newly described type strains.</title>
        <authorList>
            <person name="Whitman W."/>
        </authorList>
    </citation>
    <scope>NUCLEOTIDE SEQUENCE [LARGE SCALE GENOMIC DNA]</scope>
    <source>
        <strain evidence="3 4">CECT 3287</strain>
    </source>
</reference>
<dbReference type="Gene3D" id="1.20.120.160">
    <property type="entry name" value="HPT domain"/>
    <property type="match status" value="1"/>
</dbReference>
<feature type="modified residue" description="Phosphohistidine" evidence="1">
    <location>
        <position position="71"/>
    </location>
</feature>
<accession>A0A7W5AHY5</accession>
<evidence type="ECO:0000259" key="2">
    <source>
        <dbReference type="PROSITE" id="PS50894"/>
    </source>
</evidence>
<dbReference type="GO" id="GO:0000160">
    <property type="term" value="P:phosphorelay signal transduction system"/>
    <property type="evidence" value="ECO:0007669"/>
    <property type="project" value="InterPro"/>
</dbReference>
<name>A0A7W5AHY5_9ACTN</name>
<evidence type="ECO:0000256" key="1">
    <source>
        <dbReference type="PROSITE-ProRule" id="PRU00110"/>
    </source>
</evidence>
<protein>
    <submittedName>
        <fullName evidence="3">HPt (Histidine-containing phosphotransfer) domain-containing protein</fullName>
    </submittedName>
</protein>
<dbReference type="InterPro" id="IPR036641">
    <property type="entry name" value="HPT_dom_sf"/>
</dbReference>
<dbReference type="PROSITE" id="PS50894">
    <property type="entry name" value="HPT"/>
    <property type="match status" value="1"/>
</dbReference>
<dbReference type="Pfam" id="PF01627">
    <property type="entry name" value="Hpt"/>
    <property type="match status" value="1"/>
</dbReference>
<dbReference type="CDD" id="cd00088">
    <property type="entry name" value="HPT"/>
    <property type="match status" value="1"/>
</dbReference>